<dbReference type="Pfam" id="PF00687">
    <property type="entry name" value="Ribosomal_L1"/>
    <property type="match status" value="1"/>
</dbReference>
<gene>
    <name evidence="2" type="ORF">PSYICH_LOCUS1626</name>
</gene>
<dbReference type="AlphaFoldDB" id="A0A9P0CJT5"/>
<dbReference type="SUPFAM" id="SSF56808">
    <property type="entry name" value="Ribosomal protein L1"/>
    <property type="match status" value="1"/>
</dbReference>
<feature type="compositionally biased region" description="Basic and acidic residues" evidence="1">
    <location>
        <begin position="422"/>
        <end position="445"/>
    </location>
</feature>
<dbReference type="OrthoDB" id="10251727at2759"/>
<feature type="region of interest" description="Disordered" evidence="1">
    <location>
        <begin position="516"/>
        <end position="551"/>
    </location>
</feature>
<evidence type="ECO:0000256" key="1">
    <source>
        <dbReference type="SAM" id="MobiDB-lite"/>
    </source>
</evidence>
<dbReference type="InterPro" id="IPR028364">
    <property type="entry name" value="Ribosomal_uL1/biogenesis"/>
</dbReference>
<evidence type="ECO:0000313" key="3">
    <source>
        <dbReference type="Proteomes" id="UP001153636"/>
    </source>
</evidence>
<evidence type="ECO:0000313" key="2">
    <source>
        <dbReference type="EMBL" id="CAH1100770.1"/>
    </source>
</evidence>
<feature type="region of interest" description="Disordered" evidence="1">
    <location>
        <begin position="620"/>
        <end position="654"/>
    </location>
</feature>
<evidence type="ECO:0008006" key="4">
    <source>
        <dbReference type="Google" id="ProtNLM"/>
    </source>
</evidence>
<dbReference type="Proteomes" id="UP001153636">
    <property type="component" value="Chromosome 10"/>
</dbReference>
<protein>
    <recommendedName>
        <fullName evidence="4">Ribosomal protein L1</fullName>
    </recommendedName>
</protein>
<feature type="compositionally biased region" description="Low complexity" evidence="1">
    <location>
        <begin position="409"/>
        <end position="419"/>
    </location>
</feature>
<name>A0A9P0CJT5_9CUCU</name>
<accession>A0A9P0CJT5</accession>
<organism evidence="2 3">
    <name type="scientific">Psylliodes chrysocephalus</name>
    <dbReference type="NCBI Taxonomy" id="3402493"/>
    <lineage>
        <taxon>Eukaryota</taxon>
        <taxon>Metazoa</taxon>
        <taxon>Ecdysozoa</taxon>
        <taxon>Arthropoda</taxon>
        <taxon>Hexapoda</taxon>
        <taxon>Insecta</taxon>
        <taxon>Pterygota</taxon>
        <taxon>Neoptera</taxon>
        <taxon>Endopterygota</taxon>
        <taxon>Coleoptera</taxon>
        <taxon>Polyphaga</taxon>
        <taxon>Cucujiformia</taxon>
        <taxon>Chrysomeloidea</taxon>
        <taxon>Chrysomelidae</taxon>
        <taxon>Galerucinae</taxon>
        <taxon>Alticini</taxon>
        <taxon>Psylliodes</taxon>
    </lineage>
</organism>
<sequence>MGKVKKDSKGSESFSKTPKKSHGAVQSIKSPIVRKQSIKSVSPTPLKFKKSKNENKNVAVSTIIKQESTKKGLTEHKQNKSKRNDIQNIKKDVTDFETKFNIKIEDVKSAIEGVIKLHSENPKVKNQLFEDEPFPISLTVNCHKIPTGNQKILRIPLSHSLLTPDDDVCLFVSEVPGIGNKEHEKHIEHYENLFAKKGVTNIKKIMTVHEFVTEYETYEQKLRLADLYEYFIVCGKVSGKVVKKCGKVFYQKRKVPTSVRLQVPKLKEHIDKQLSKAFFHIHLKGNSYCTDFGSSKMEITKIVENFVSVVEYLDKEFPGGFANIKGLHITAPRAPSIPVYMSIKNSNEIPNVRVQHKNDYKPKAVRGEITTQLDAEVIVKPSGQVTVIRENKTGNAKKRPHPVTEENNETINELENIPIKKPKSEKDKSQKGVSEEKLNDNTVGEKIKPGLDQISLEELLKNKSKTKNKKMKNLIENTATEEHCQKEKNKHKNLEQNISGEIPNKKSKITNKKLEIENNKKTKNAATEENSQKEKNKHKNLEQNISEEIPNKKIKITNKKIETAIKNKATEEHSQKKKNKHKNLEQNISEEIPIKISKITNKELEIEKKNKNIVNGIENTETEENSQKKKNKHKNLEQNISEGIPNKKNKTTNKKLEIENKNTPIKENSHKLKKHKIVEIETDEVIKRTKSAKKIQKIKHLNNSIIIEDLSSSPMLTITNHETAIYQTRKPVRKGGNKKNKKIEISL</sequence>
<keyword evidence="3" id="KW-1185">Reference proteome</keyword>
<feature type="region of interest" description="Disordered" evidence="1">
    <location>
        <begin position="1"/>
        <end position="54"/>
    </location>
</feature>
<feature type="region of interest" description="Disordered" evidence="1">
    <location>
        <begin position="392"/>
        <end position="445"/>
    </location>
</feature>
<dbReference type="InterPro" id="IPR023674">
    <property type="entry name" value="Ribosomal_uL1-like"/>
</dbReference>
<feature type="compositionally biased region" description="Basic and acidic residues" evidence="1">
    <location>
        <begin position="1"/>
        <end position="10"/>
    </location>
</feature>
<proteinExistence type="predicted"/>
<dbReference type="EMBL" id="OV651822">
    <property type="protein sequence ID" value="CAH1100770.1"/>
    <property type="molecule type" value="Genomic_DNA"/>
</dbReference>
<reference evidence="2" key="1">
    <citation type="submission" date="2022-01" db="EMBL/GenBank/DDBJ databases">
        <authorList>
            <person name="King R."/>
        </authorList>
    </citation>
    <scope>NUCLEOTIDE SEQUENCE</scope>
</reference>